<dbReference type="WBParaSite" id="TREG1_56650.3">
    <property type="protein sequence ID" value="TREG1_56650.3"/>
    <property type="gene ID" value="TREG1_56650"/>
</dbReference>
<keyword evidence="3" id="KW-1185">Reference proteome</keyword>
<dbReference type="AlphaFoldDB" id="A0AA85K1L4"/>
<reference evidence="4 5" key="2">
    <citation type="submission" date="2023-11" db="UniProtKB">
        <authorList>
            <consortium name="WormBaseParasite"/>
        </authorList>
    </citation>
    <scope>IDENTIFICATION</scope>
</reference>
<dbReference type="WBParaSite" id="TREG1_56650.1">
    <property type="protein sequence ID" value="TREG1_56650.1"/>
    <property type="gene ID" value="TREG1_56650"/>
</dbReference>
<evidence type="ECO:0000313" key="6">
    <source>
        <dbReference type="WBParaSite" id="TREG1_56650.5"/>
    </source>
</evidence>
<dbReference type="Proteomes" id="UP000050795">
    <property type="component" value="Unassembled WGS sequence"/>
</dbReference>
<feature type="domain" description="PIH1D1/2/3 CS-like" evidence="2">
    <location>
        <begin position="303"/>
        <end position="378"/>
    </location>
</feature>
<evidence type="ECO:0000313" key="4">
    <source>
        <dbReference type="WBParaSite" id="TREG1_56650.1"/>
    </source>
</evidence>
<proteinExistence type="inferred from homology"/>
<evidence type="ECO:0000256" key="1">
    <source>
        <dbReference type="ARBA" id="ARBA00008511"/>
    </source>
</evidence>
<evidence type="ECO:0000259" key="2">
    <source>
        <dbReference type="Pfam" id="PF18201"/>
    </source>
</evidence>
<dbReference type="WBParaSite" id="TREG1_56650.5">
    <property type="protein sequence ID" value="TREG1_56650.5"/>
    <property type="gene ID" value="TREG1_56650"/>
</dbReference>
<dbReference type="WBParaSite" id="TREG1_56650.6">
    <property type="protein sequence ID" value="TREG1_56650.6"/>
    <property type="gene ID" value="TREG1_56650"/>
</dbReference>
<dbReference type="PANTHER" id="PTHR22997">
    <property type="entry name" value="PIH1 DOMAIN-CONTAINING PROTEIN 1"/>
    <property type="match status" value="1"/>
</dbReference>
<name>A0AA85K1L4_TRIRE</name>
<protein>
    <recommendedName>
        <fullName evidence="2">PIH1D1/2/3 CS-like domain-containing protein</fullName>
    </recommendedName>
</protein>
<dbReference type="InterPro" id="IPR050734">
    <property type="entry name" value="PIH1/Kintoun_subfamily"/>
</dbReference>
<dbReference type="PANTHER" id="PTHR22997:SF0">
    <property type="entry name" value="PIH1 DOMAIN-CONTAINING PROTEIN 1"/>
    <property type="match status" value="1"/>
</dbReference>
<reference evidence="3" key="1">
    <citation type="submission" date="2022-06" db="EMBL/GenBank/DDBJ databases">
        <authorList>
            <person name="Berger JAMES D."/>
            <person name="Berger JAMES D."/>
        </authorList>
    </citation>
    <scope>NUCLEOTIDE SEQUENCE [LARGE SCALE GENOMIC DNA]</scope>
</reference>
<comment type="similarity">
    <text evidence="1">Belongs to the PIH1 family.</text>
</comment>
<dbReference type="InterPro" id="IPR041442">
    <property type="entry name" value="PIH1D1/2/3_CS-like"/>
</dbReference>
<dbReference type="WBParaSite" id="TREG1_56650.4">
    <property type="protein sequence ID" value="TREG1_56650.4"/>
    <property type="gene ID" value="TREG1_56650"/>
</dbReference>
<sequence>MSANKLLEDANKLWKMLDEMSENDLEGYQKFINRQFENFRKSVSPPVVRFVVRVTQKENKRPLLVIFCEWSVIPEPKSHDAPISVKCGDAFTVNEVDAITLAFNPKVFTEHNFNESLKDDATEGEYLFYSQKDHDDNRYQLVWLGLNYLENEKSLPTIESHSIIYSNTPIRPKLLKQSNMYGSKEQIYKSIGFLKRPVKTGDEQLDQQTSLIQDMTPETLTKLRRDELSSHYEDDDDMDSSTIKILKLPSTESNNSHSSNKLNNKVLIEEINEVSNDAGDPTQQRGRPVSWTAEVIPSGCTEKSGNTNKLKLTFKLPGLKSGKQCDVDLMKNRVMLKVVDAPIEFQPLDLRLPCSIDTGTAEAKFNSKKSKLIILVAILPPS</sequence>
<dbReference type="GO" id="GO:0005737">
    <property type="term" value="C:cytoplasm"/>
    <property type="evidence" value="ECO:0007669"/>
    <property type="project" value="TreeGrafter"/>
</dbReference>
<evidence type="ECO:0000313" key="3">
    <source>
        <dbReference type="Proteomes" id="UP000050795"/>
    </source>
</evidence>
<accession>A0AA85K1L4</accession>
<organism evidence="3 6">
    <name type="scientific">Trichobilharzia regenti</name>
    <name type="common">Nasal bird schistosome</name>
    <dbReference type="NCBI Taxonomy" id="157069"/>
    <lineage>
        <taxon>Eukaryota</taxon>
        <taxon>Metazoa</taxon>
        <taxon>Spiralia</taxon>
        <taxon>Lophotrochozoa</taxon>
        <taxon>Platyhelminthes</taxon>
        <taxon>Trematoda</taxon>
        <taxon>Digenea</taxon>
        <taxon>Strigeidida</taxon>
        <taxon>Schistosomatoidea</taxon>
        <taxon>Schistosomatidae</taxon>
        <taxon>Trichobilharzia</taxon>
    </lineage>
</organism>
<evidence type="ECO:0000313" key="5">
    <source>
        <dbReference type="WBParaSite" id="TREG1_56650.2"/>
    </source>
</evidence>
<dbReference type="WBParaSite" id="TREG1_56650.2">
    <property type="protein sequence ID" value="TREG1_56650.2"/>
    <property type="gene ID" value="TREG1_56650"/>
</dbReference>
<dbReference type="Pfam" id="PF18201">
    <property type="entry name" value="PIH1_CS"/>
    <property type="match status" value="1"/>
</dbReference>